<feature type="compositionally biased region" description="Low complexity" evidence="1">
    <location>
        <begin position="23"/>
        <end position="34"/>
    </location>
</feature>
<evidence type="ECO:0000256" key="2">
    <source>
        <dbReference type="SAM" id="Phobius"/>
    </source>
</evidence>
<dbReference type="PROSITE" id="PS51885">
    <property type="entry name" value="NEPRILYSIN"/>
    <property type="match status" value="1"/>
</dbReference>
<feature type="compositionally biased region" description="Basic residues" evidence="1">
    <location>
        <begin position="48"/>
        <end position="70"/>
    </location>
</feature>
<evidence type="ECO:0000313" key="4">
    <source>
        <dbReference type="Proteomes" id="UP000821866"/>
    </source>
</evidence>
<feature type="compositionally biased region" description="Basic and acidic residues" evidence="1">
    <location>
        <begin position="1"/>
        <end position="13"/>
    </location>
</feature>
<dbReference type="InterPro" id="IPR000718">
    <property type="entry name" value="Peptidase_M13"/>
</dbReference>
<evidence type="ECO:0008006" key="5">
    <source>
        <dbReference type="Google" id="ProtNLM"/>
    </source>
</evidence>
<evidence type="ECO:0000313" key="3">
    <source>
        <dbReference type="EMBL" id="KAH7986091.1"/>
    </source>
</evidence>
<feature type="region of interest" description="Disordered" evidence="1">
    <location>
        <begin position="1"/>
        <end position="75"/>
    </location>
</feature>
<dbReference type="AlphaFoldDB" id="A0A9J6D253"/>
<feature type="transmembrane region" description="Helical" evidence="2">
    <location>
        <begin position="167"/>
        <end position="190"/>
    </location>
</feature>
<dbReference type="GO" id="GO:0006508">
    <property type="term" value="P:proteolysis"/>
    <property type="evidence" value="ECO:0007669"/>
    <property type="project" value="InterPro"/>
</dbReference>
<accession>A0A9J6D253</accession>
<keyword evidence="2" id="KW-0472">Membrane</keyword>
<dbReference type="Proteomes" id="UP000821866">
    <property type="component" value="Unassembled WGS sequence"/>
</dbReference>
<gene>
    <name evidence="3" type="ORF">HPB51_026716</name>
</gene>
<proteinExistence type="predicted"/>
<dbReference type="GO" id="GO:0004222">
    <property type="term" value="F:metalloendopeptidase activity"/>
    <property type="evidence" value="ECO:0007669"/>
    <property type="project" value="InterPro"/>
</dbReference>
<reference evidence="3" key="1">
    <citation type="journal article" date="2020" name="Cell">
        <title>Large-Scale Comparative Analyses of Tick Genomes Elucidate Their Genetic Diversity and Vector Capacities.</title>
        <authorList>
            <consortium name="Tick Genome and Microbiome Consortium (TIGMIC)"/>
            <person name="Jia N."/>
            <person name="Wang J."/>
            <person name="Shi W."/>
            <person name="Du L."/>
            <person name="Sun Y."/>
            <person name="Zhan W."/>
            <person name="Jiang J.F."/>
            <person name="Wang Q."/>
            <person name="Zhang B."/>
            <person name="Ji P."/>
            <person name="Bell-Sakyi L."/>
            <person name="Cui X.M."/>
            <person name="Yuan T.T."/>
            <person name="Jiang B.G."/>
            <person name="Yang W.F."/>
            <person name="Lam T.T."/>
            <person name="Chang Q.C."/>
            <person name="Ding S.J."/>
            <person name="Wang X.J."/>
            <person name="Zhu J.G."/>
            <person name="Ruan X.D."/>
            <person name="Zhao L."/>
            <person name="Wei J.T."/>
            <person name="Ye R.Z."/>
            <person name="Que T.C."/>
            <person name="Du C.H."/>
            <person name="Zhou Y.H."/>
            <person name="Cheng J.X."/>
            <person name="Dai P.F."/>
            <person name="Guo W.B."/>
            <person name="Han X.H."/>
            <person name="Huang E.J."/>
            <person name="Li L.F."/>
            <person name="Wei W."/>
            <person name="Gao Y.C."/>
            <person name="Liu J.Z."/>
            <person name="Shao H.Z."/>
            <person name="Wang X."/>
            <person name="Wang C.C."/>
            <person name="Yang T.C."/>
            <person name="Huo Q.B."/>
            <person name="Li W."/>
            <person name="Chen H.Y."/>
            <person name="Chen S.E."/>
            <person name="Zhou L.G."/>
            <person name="Ni X.B."/>
            <person name="Tian J.H."/>
            <person name="Sheng Y."/>
            <person name="Liu T."/>
            <person name="Pan Y.S."/>
            <person name="Xia L.Y."/>
            <person name="Li J."/>
            <person name="Zhao F."/>
            <person name="Cao W.C."/>
        </authorList>
    </citation>
    <scope>NUCLEOTIDE SEQUENCE</scope>
    <source>
        <strain evidence="3">Rmic-2018</strain>
    </source>
</reference>
<dbReference type="EMBL" id="JABSTU010001381">
    <property type="protein sequence ID" value="KAH7986091.1"/>
    <property type="molecule type" value="Genomic_DNA"/>
</dbReference>
<keyword evidence="2" id="KW-0812">Transmembrane</keyword>
<comment type="caution">
    <text evidence="3">The sequence shown here is derived from an EMBL/GenBank/DDBJ whole genome shotgun (WGS) entry which is preliminary data.</text>
</comment>
<reference evidence="3" key="2">
    <citation type="submission" date="2021-09" db="EMBL/GenBank/DDBJ databases">
        <authorList>
            <person name="Jia N."/>
            <person name="Wang J."/>
            <person name="Shi W."/>
            <person name="Du L."/>
            <person name="Sun Y."/>
            <person name="Zhan W."/>
            <person name="Jiang J."/>
            <person name="Wang Q."/>
            <person name="Zhang B."/>
            <person name="Ji P."/>
            <person name="Sakyi L.B."/>
            <person name="Cui X."/>
            <person name="Yuan T."/>
            <person name="Jiang B."/>
            <person name="Yang W."/>
            <person name="Lam T.T.-Y."/>
            <person name="Chang Q."/>
            <person name="Ding S."/>
            <person name="Wang X."/>
            <person name="Zhu J."/>
            <person name="Ruan X."/>
            <person name="Zhao L."/>
            <person name="Wei J."/>
            <person name="Que T."/>
            <person name="Du C."/>
            <person name="Cheng J."/>
            <person name="Dai P."/>
            <person name="Han X."/>
            <person name="Huang E."/>
            <person name="Gao Y."/>
            <person name="Liu J."/>
            <person name="Shao H."/>
            <person name="Ye R."/>
            <person name="Li L."/>
            <person name="Wei W."/>
            <person name="Wang X."/>
            <person name="Wang C."/>
            <person name="Huo Q."/>
            <person name="Li W."/>
            <person name="Guo W."/>
            <person name="Chen H."/>
            <person name="Chen S."/>
            <person name="Zhou L."/>
            <person name="Zhou L."/>
            <person name="Ni X."/>
            <person name="Tian J."/>
            <person name="Zhou Y."/>
            <person name="Sheng Y."/>
            <person name="Liu T."/>
            <person name="Pan Y."/>
            <person name="Xia L."/>
            <person name="Li J."/>
            <person name="Zhao F."/>
            <person name="Cao W."/>
        </authorList>
    </citation>
    <scope>NUCLEOTIDE SEQUENCE</scope>
    <source>
        <strain evidence="3">Rmic-2018</strain>
        <tissue evidence="3">Larvae</tissue>
    </source>
</reference>
<keyword evidence="4" id="KW-1185">Reference proteome</keyword>
<dbReference type="SUPFAM" id="SSF55486">
    <property type="entry name" value="Metalloproteases ('zincins'), catalytic domain"/>
    <property type="match status" value="1"/>
</dbReference>
<protein>
    <recommendedName>
        <fullName evidence="5">Peptidase M13 N-terminal domain-containing protein</fullName>
    </recommendedName>
</protein>
<sequence>MSHRYREEKKEDVNMADADTNMSESAPTSSWSASGQPHTGSTESIRRDRSHRKRKKRRKHRSKASPRPKRSVVSLTTSVDDAACLTLPRSDSDARFTDTLNATEQKTESTTAEPTTATVQDSCPLVEPLTSERHGSASEILDGSVASHDSQRSVHDRRPAGRRVRPAHLLCLAVGALATSVALALMVFWWRKQDLAEPCVGFDCHLAFNYLRSLIDTDIEPCDNFYAHVCRKWDSHQGGRSFVDAAVREMDLALNWTILSIAVNRERYYGYSDFRTLLCGLPQVRGESW</sequence>
<evidence type="ECO:0000256" key="1">
    <source>
        <dbReference type="SAM" id="MobiDB-lite"/>
    </source>
</evidence>
<name>A0A9J6D253_RHIMP</name>
<keyword evidence="2" id="KW-1133">Transmembrane helix</keyword>
<organism evidence="3 4">
    <name type="scientific">Rhipicephalus microplus</name>
    <name type="common">Cattle tick</name>
    <name type="synonym">Boophilus microplus</name>
    <dbReference type="NCBI Taxonomy" id="6941"/>
    <lineage>
        <taxon>Eukaryota</taxon>
        <taxon>Metazoa</taxon>
        <taxon>Ecdysozoa</taxon>
        <taxon>Arthropoda</taxon>
        <taxon>Chelicerata</taxon>
        <taxon>Arachnida</taxon>
        <taxon>Acari</taxon>
        <taxon>Parasitiformes</taxon>
        <taxon>Ixodida</taxon>
        <taxon>Ixodoidea</taxon>
        <taxon>Ixodidae</taxon>
        <taxon>Rhipicephalinae</taxon>
        <taxon>Rhipicephalus</taxon>
        <taxon>Boophilus</taxon>
    </lineage>
</organism>